<sequence length="58" mass="6327">MCLASIPVDPSLGNSARIDEPKLHDQNRPAVDGLLQVMQSFWPGSISPQQDFGMSICQ</sequence>
<dbReference type="KEGG" id="ppi:YSA_08880"/>
<organism evidence="1 2">
    <name type="scientific">Pseudomonas putida ND6</name>
    <dbReference type="NCBI Taxonomy" id="231023"/>
    <lineage>
        <taxon>Bacteria</taxon>
        <taxon>Pseudomonadati</taxon>
        <taxon>Pseudomonadota</taxon>
        <taxon>Gammaproteobacteria</taxon>
        <taxon>Pseudomonadales</taxon>
        <taxon>Pseudomonadaceae</taxon>
        <taxon>Pseudomonas</taxon>
    </lineage>
</organism>
<accession>I3V1E9</accession>
<dbReference type="EMBL" id="CP003588">
    <property type="protein sequence ID" value="AFK71570.1"/>
    <property type="molecule type" value="Genomic_DNA"/>
</dbReference>
<dbReference type="HOGENOM" id="CLU_2975948_0_0_6"/>
<protein>
    <submittedName>
        <fullName evidence="1">Uncharacterized protein</fullName>
    </submittedName>
</protein>
<dbReference type="Proteomes" id="UP000005268">
    <property type="component" value="Chromosome"/>
</dbReference>
<dbReference type="AlphaFoldDB" id="I3V1E9"/>
<evidence type="ECO:0000313" key="2">
    <source>
        <dbReference type="Proteomes" id="UP000005268"/>
    </source>
</evidence>
<proteinExistence type="predicted"/>
<evidence type="ECO:0000313" key="1">
    <source>
        <dbReference type="EMBL" id="AFK71570.1"/>
    </source>
</evidence>
<name>I3V1E9_PSEPU</name>
<reference evidence="1 2" key="1">
    <citation type="journal article" date="2012" name="J. Bacteriol.">
        <title>Complete Genome Sequence of the Naphthalene-Degrading Pseudomonas putida Strain ND6.</title>
        <authorList>
            <person name="Li S."/>
            <person name="Zhao H."/>
            <person name="Li Y."/>
            <person name="Niu S."/>
            <person name="Cai B."/>
        </authorList>
    </citation>
    <scope>NUCLEOTIDE SEQUENCE [LARGE SCALE GENOMIC DNA]</scope>
    <source>
        <strain evidence="1 2">ND6</strain>
    </source>
</reference>
<gene>
    <name evidence="1" type="ORF">YSA_08880</name>
</gene>